<organism evidence="1 2">
    <name type="scientific">Dreissena polymorpha</name>
    <name type="common">Zebra mussel</name>
    <name type="synonym">Mytilus polymorpha</name>
    <dbReference type="NCBI Taxonomy" id="45954"/>
    <lineage>
        <taxon>Eukaryota</taxon>
        <taxon>Metazoa</taxon>
        <taxon>Spiralia</taxon>
        <taxon>Lophotrochozoa</taxon>
        <taxon>Mollusca</taxon>
        <taxon>Bivalvia</taxon>
        <taxon>Autobranchia</taxon>
        <taxon>Heteroconchia</taxon>
        <taxon>Euheterodonta</taxon>
        <taxon>Imparidentia</taxon>
        <taxon>Neoheterodontei</taxon>
        <taxon>Myida</taxon>
        <taxon>Dreissenoidea</taxon>
        <taxon>Dreissenidae</taxon>
        <taxon>Dreissena</taxon>
    </lineage>
</organism>
<evidence type="ECO:0000313" key="1">
    <source>
        <dbReference type="EMBL" id="KAH3713967.1"/>
    </source>
</evidence>
<gene>
    <name evidence="1" type="ORF">DPMN_073769</name>
</gene>
<comment type="caution">
    <text evidence="1">The sequence shown here is derived from an EMBL/GenBank/DDBJ whole genome shotgun (WGS) entry which is preliminary data.</text>
</comment>
<dbReference type="Proteomes" id="UP000828390">
    <property type="component" value="Unassembled WGS sequence"/>
</dbReference>
<keyword evidence="2" id="KW-1185">Reference proteome</keyword>
<dbReference type="AlphaFoldDB" id="A0A9D4HDU0"/>
<dbReference type="EMBL" id="JAIWYP010000014">
    <property type="protein sequence ID" value="KAH3713967.1"/>
    <property type="molecule type" value="Genomic_DNA"/>
</dbReference>
<reference evidence="1" key="2">
    <citation type="submission" date="2020-11" db="EMBL/GenBank/DDBJ databases">
        <authorList>
            <person name="McCartney M.A."/>
            <person name="Auch B."/>
            <person name="Kono T."/>
            <person name="Mallez S."/>
            <person name="Becker A."/>
            <person name="Gohl D.M."/>
            <person name="Silverstein K.A.T."/>
            <person name="Koren S."/>
            <person name="Bechman K.B."/>
            <person name="Herman A."/>
            <person name="Abrahante J.E."/>
            <person name="Garbe J."/>
        </authorList>
    </citation>
    <scope>NUCLEOTIDE SEQUENCE</scope>
    <source>
        <strain evidence="1">Duluth1</strain>
        <tissue evidence="1">Whole animal</tissue>
    </source>
</reference>
<protein>
    <submittedName>
        <fullName evidence="1">Uncharacterized protein</fullName>
    </submittedName>
</protein>
<sequence length="145" mass="17152">MKPFRCLNTDYSPTEGFCDCLAGHYNAIGTNALDIFFHQIHPRDDRRYGGIVREPELSTANFELYQARKKSDDNPSCIKPRTVSSPEVLRYSVRVWWSFYSVRVWSSFYSVRVWWSFYSVRVWWSYLTCYRCTSRGPVVSDSFHS</sequence>
<proteinExistence type="predicted"/>
<evidence type="ECO:0000313" key="2">
    <source>
        <dbReference type="Proteomes" id="UP000828390"/>
    </source>
</evidence>
<reference evidence="1" key="1">
    <citation type="journal article" date="2019" name="bioRxiv">
        <title>The Genome of the Zebra Mussel, Dreissena polymorpha: A Resource for Invasive Species Research.</title>
        <authorList>
            <person name="McCartney M.A."/>
            <person name="Auch B."/>
            <person name="Kono T."/>
            <person name="Mallez S."/>
            <person name="Zhang Y."/>
            <person name="Obille A."/>
            <person name="Becker A."/>
            <person name="Abrahante J.E."/>
            <person name="Garbe J."/>
            <person name="Badalamenti J.P."/>
            <person name="Herman A."/>
            <person name="Mangelson H."/>
            <person name="Liachko I."/>
            <person name="Sullivan S."/>
            <person name="Sone E.D."/>
            <person name="Koren S."/>
            <person name="Silverstein K.A.T."/>
            <person name="Beckman K.B."/>
            <person name="Gohl D.M."/>
        </authorList>
    </citation>
    <scope>NUCLEOTIDE SEQUENCE</scope>
    <source>
        <strain evidence="1">Duluth1</strain>
        <tissue evidence="1">Whole animal</tissue>
    </source>
</reference>
<name>A0A9D4HDU0_DREPO</name>
<accession>A0A9D4HDU0</accession>